<name>A0A0F9RCU0_9ZZZZ</name>
<sequence>MDKIGFDIDYAWAAGLFDGEGSITITNPKDRPNPRIYLTLSMTCEKSVRQFHKIVGVGTVTERFEGVIKGYKPQWRWSTESSPKSCNFRQKTRPVSHY</sequence>
<reference evidence="2" key="1">
    <citation type="journal article" date="2015" name="Nature">
        <title>Complex archaea that bridge the gap between prokaryotes and eukaryotes.</title>
        <authorList>
            <person name="Spang A."/>
            <person name="Saw J.H."/>
            <person name="Jorgensen S.L."/>
            <person name="Zaremba-Niedzwiedzka K."/>
            <person name="Martijn J."/>
            <person name="Lind A.E."/>
            <person name="van Eijk R."/>
            <person name="Schleper C."/>
            <person name="Guy L."/>
            <person name="Ettema T.J."/>
        </authorList>
    </citation>
    <scope>NUCLEOTIDE SEQUENCE</scope>
</reference>
<dbReference type="Gene3D" id="3.10.28.10">
    <property type="entry name" value="Homing endonucleases"/>
    <property type="match status" value="1"/>
</dbReference>
<evidence type="ECO:0000313" key="2">
    <source>
        <dbReference type="EMBL" id="KKN54345.1"/>
    </source>
</evidence>
<dbReference type="EMBL" id="LAZR01000932">
    <property type="protein sequence ID" value="KKN54345.1"/>
    <property type="molecule type" value="Genomic_DNA"/>
</dbReference>
<comment type="caution">
    <text evidence="2">The sequence shown here is derived from an EMBL/GenBank/DDBJ whole genome shotgun (WGS) entry which is preliminary data.</text>
</comment>
<protein>
    <recommendedName>
        <fullName evidence="3">Homing endonuclease LAGLIDADG domain-containing protein</fullName>
    </recommendedName>
</protein>
<gene>
    <name evidence="2" type="ORF">LCGC14_0593230</name>
</gene>
<feature type="compositionally biased region" description="Polar residues" evidence="1">
    <location>
        <begin position="78"/>
        <end position="89"/>
    </location>
</feature>
<dbReference type="SUPFAM" id="SSF55608">
    <property type="entry name" value="Homing endonucleases"/>
    <property type="match status" value="1"/>
</dbReference>
<organism evidence="2">
    <name type="scientific">marine sediment metagenome</name>
    <dbReference type="NCBI Taxonomy" id="412755"/>
    <lineage>
        <taxon>unclassified sequences</taxon>
        <taxon>metagenomes</taxon>
        <taxon>ecological metagenomes</taxon>
    </lineage>
</organism>
<evidence type="ECO:0000256" key="1">
    <source>
        <dbReference type="SAM" id="MobiDB-lite"/>
    </source>
</evidence>
<proteinExistence type="predicted"/>
<evidence type="ECO:0008006" key="3">
    <source>
        <dbReference type="Google" id="ProtNLM"/>
    </source>
</evidence>
<accession>A0A0F9RCU0</accession>
<dbReference type="AlphaFoldDB" id="A0A0F9RCU0"/>
<dbReference type="InterPro" id="IPR027434">
    <property type="entry name" value="Homing_endonucl"/>
</dbReference>
<feature type="region of interest" description="Disordered" evidence="1">
    <location>
        <begin position="78"/>
        <end position="98"/>
    </location>
</feature>